<reference evidence="3" key="1">
    <citation type="submission" date="2006-10" db="EMBL/GenBank/DDBJ databases">
        <title>Complete sequence of Solibacter usitatus Ellin6076.</title>
        <authorList>
            <consortium name="US DOE Joint Genome Institute"/>
            <person name="Copeland A."/>
            <person name="Lucas S."/>
            <person name="Lapidus A."/>
            <person name="Barry K."/>
            <person name="Detter J.C."/>
            <person name="Glavina del Rio T."/>
            <person name="Hammon N."/>
            <person name="Israni S."/>
            <person name="Dalin E."/>
            <person name="Tice H."/>
            <person name="Pitluck S."/>
            <person name="Thompson L.S."/>
            <person name="Brettin T."/>
            <person name="Bruce D."/>
            <person name="Han C."/>
            <person name="Tapia R."/>
            <person name="Gilna P."/>
            <person name="Schmutz J."/>
            <person name="Larimer F."/>
            <person name="Land M."/>
            <person name="Hauser L."/>
            <person name="Kyrpides N."/>
            <person name="Mikhailova N."/>
            <person name="Janssen P.H."/>
            <person name="Kuske C.R."/>
            <person name="Richardson P."/>
        </authorList>
    </citation>
    <scope>NUCLEOTIDE SEQUENCE</scope>
    <source>
        <strain evidence="3">Ellin6076</strain>
    </source>
</reference>
<dbReference type="OrthoDB" id="176168at2"/>
<dbReference type="Gene3D" id="2.60.120.560">
    <property type="entry name" value="Exo-inulinase, domain 1"/>
    <property type="match status" value="1"/>
</dbReference>
<dbReference type="HOGENOM" id="CLU_067540_0_0_0"/>
<sequence length="292" mass="32036">MNRRAFSKEVMGYLPVFATLLSDRESRAQQQGQTPGGPLPGRGQMDGSPLGDPIPGQKWRVHDRDRPQPRKVTPGQPIPTPSAPSDAIVLFDGKDLSKWSAGGGRRGAVAAVTEPQWKIVDGHAEMRGGIVTKESFGDIQLHVEWMIPPVNDASRVGQFRGNSGIVFMGRYEVQVLSSYDNPTYPDGAAGGIYGVYPPMVNPCMPEGQWNSFDFVFEAPKFEGEKLAKPAYLTLFFNGVMVHNKAQLLGTTSHEPIAIYTPHAPELPLGLQGHVGPAWYRNIWVRRLTGYDA</sequence>
<dbReference type="Pfam" id="PF06439">
    <property type="entry name" value="3keto-disac_hyd"/>
    <property type="match status" value="1"/>
</dbReference>
<dbReference type="GO" id="GO:0016787">
    <property type="term" value="F:hydrolase activity"/>
    <property type="evidence" value="ECO:0007669"/>
    <property type="project" value="InterPro"/>
</dbReference>
<dbReference type="KEGG" id="sus:Acid_2087"/>
<gene>
    <name evidence="3" type="ordered locus">Acid_2087</name>
</gene>
<dbReference type="STRING" id="234267.Acid_2087"/>
<dbReference type="AlphaFoldDB" id="Q026J2"/>
<feature type="domain" description="3-keto-alpha-glucoside-1,2-lyase/3-keto-2-hydroxy-glucal hydratase" evidence="2">
    <location>
        <begin position="87"/>
        <end position="285"/>
    </location>
</feature>
<dbReference type="eggNOG" id="COG3291">
    <property type="taxonomic scope" value="Bacteria"/>
</dbReference>
<dbReference type="InParanoid" id="Q026J2"/>
<name>Q026J2_SOLUE</name>
<evidence type="ECO:0000256" key="1">
    <source>
        <dbReference type="SAM" id="MobiDB-lite"/>
    </source>
</evidence>
<protein>
    <recommendedName>
        <fullName evidence="2">3-keto-alpha-glucoside-1,2-lyase/3-keto-2-hydroxy-glucal hydratase domain-containing protein</fullName>
    </recommendedName>
</protein>
<evidence type="ECO:0000313" key="3">
    <source>
        <dbReference type="EMBL" id="ABJ83077.1"/>
    </source>
</evidence>
<accession>Q026J2</accession>
<proteinExistence type="predicted"/>
<feature type="region of interest" description="Disordered" evidence="1">
    <location>
        <begin position="22"/>
        <end position="87"/>
    </location>
</feature>
<evidence type="ECO:0000259" key="2">
    <source>
        <dbReference type="Pfam" id="PF06439"/>
    </source>
</evidence>
<dbReference type="InterPro" id="IPR010496">
    <property type="entry name" value="AL/BT2_dom"/>
</dbReference>
<dbReference type="EMBL" id="CP000473">
    <property type="protein sequence ID" value="ABJ83077.1"/>
    <property type="molecule type" value="Genomic_DNA"/>
</dbReference>
<organism evidence="3">
    <name type="scientific">Solibacter usitatus (strain Ellin6076)</name>
    <dbReference type="NCBI Taxonomy" id="234267"/>
    <lineage>
        <taxon>Bacteria</taxon>
        <taxon>Pseudomonadati</taxon>
        <taxon>Acidobacteriota</taxon>
        <taxon>Terriglobia</taxon>
        <taxon>Bryobacterales</taxon>
        <taxon>Solibacteraceae</taxon>
        <taxon>Candidatus Solibacter</taxon>
    </lineage>
</organism>